<dbReference type="Proteomes" id="UP000184782">
    <property type="component" value="Unassembled WGS sequence"/>
</dbReference>
<name>A0A1N6IWN6_9FLAO</name>
<protein>
    <submittedName>
        <fullName evidence="1">Uncharacterized protein</fullName>
    </submittedName>
</protein>
<gene>
    <name evidence="1" type="ORF">SAMN05421769_3856</name>
</gene>
<dbReference type="EMBL" id="FSRQ01000005">
    <property type="protein sequence ID" value="SIO36453.1"/>
    <property type="molecule type" value="Genomic_DNA"/>
</dbReference>
<evidence type="ECO:0000313" key="1">
    <source>
        <dbReference type="EMBL" id="SIO36453.1"/>
    </source>
</evidence>
<organism evidence="1 2">
    <name type="scientific">Chryseobacterium scophthalmum</name>
    <dbReference type="NCBI Taxonomy" id="59733"/>
    <lineage>
        <taxon>Bacteria</taxon>
        <taxon>Pseudomonadati</taxon>
        <taxon>Bacteroidota</taxon>
        <taxon>Flavobacteriia</taxon>
        <taxon>Flavobacteriales</taxon>
        <taxon>Weeksellaceae</taxon>
        <taxon>Chryseobacterium group</taxon>
        <taxon>Chryseobacterium</taxon>
    </lineage>
</organism>
<dbReference type="AlphaFoldDB" id="A0A1N6IWN6"/>
<proteinExistence type="predicted"/>
<dbReference type="STRING" id="59733.SAMN05421769_3856"/>
<keyword evidence="2" id="KW-1185">Reference proteome</keyword>
<reference evidence="2" key="1">
    <citation type="submission" date="2016-12" db="EMBL/GenBank/DDBJ databases">
        <authorList>
            <person name="Varghese N."/>
            <person name="Submissions S."/>
        </authorList>
    </citation>
    <scope>NUCLEOTIDE SEQUENCE [LARGE SCALE GENOMIC DNA]</scope>
    <source>
        <strain evidence="2">DSM 16779</strain>
    </source>
</reference>
<evidence type="ECO:0000313" key="2">
    <source>
        <dbReference type="Proteomes" id="UP000184782"/>
    </source>
</evidence>
<sequence>MLFSSKAILKSIKITRMNKLIIHKYTRREVKDIFKTQ</sequence>
<accession>A0A1N6IWN6</accession>